<reference evidence="11" key="2">
    <citation type="journal article" date="2013" name="Stand. Genomic Sci.">
        <title>Complete genome sequence of Desulfocapsa sulfexigens, a marine deltaproteobacterium specialized in disproportionating inorganic sulfur compounds.</title>
        <authorList>
            <person name="Finster K.W."/>
            <person name="Kjeldsen K.U."/>
            <person name="Kube M."/>
            <person name="Reinhardt R."/>
            <person name="Mussmann M."/>
            <person name="Amann R."/>
            <person name="Schreiber L."/>
        </authorList>
    </citation>
    <scope>NUCLEOTIDE SEQUENCE [LARGE SCALE GENOMIC DNA]</scope>
    <source>
        <strain evidence="11">DSM 10523 / SB164P1</strain>
    </source>
</reference>
<evidence type="ECO:0000256" key="4">
    <source>
        <dbReference type="ARBA" id="ARBA00008236"/>
    </source>
</evidence>
<sequence length="421" mass="47372">MPDWFNLRGLTPRTFMKTRIDMFTKEELKKYAETLWWGLSTARTNPYQPGDFILLRFDTDALPLAEVMLDLLIEKGMNPVPRQNMTSQMELSFYGKSNDAQLTSIPAGDKEFMGGLNGLISLISPASLTHLQSVDPKRIGTAAVARKFMRDIMEKREQTGDFGWTLCIYPTKALAESAGLSMEEFKRQVVKACFLDDENPPARWEQIFAEAEKVKAWLNALDIEHLNIKSKQTDLIVVPGEQRRWLGVSGHNIPSFEIFLSPDWRGTEGIYYADQPSFRSGNYVEGVRLTFENGIAVKTEAKAGDEFVAKQLTLDTGANRLGEFSLTDRRFSKISAFMANTLFDENYGGEHGNCHVAVGASYADTYAGDQSTLDETKKKELGFNDSALHWDLVNTEPKTVTATLKGGKELIIYKDGEFQYE</sequence>
<dbReference type="PANTHER" id="PTHR34448:SF1">
    <property type="entry name" value="BLL6088 PROTEIN"/>
    <property type="match status" value="1"/>
</dbReference>
<dbReference type="InterPro" id="IPR035097">
    <property type="entry name" value="M29_N-terminal"/>
</dbReference>
<gene>
    <name evidence="10" type="ordered locus">BN4_20266</name>
</gene>
<evidence type="ECO:0000256" key="9">
    <source>
        <dbReference type="ARBA" id="ARBA00023049"/>
    </source>
</evidence>
<evidence type="ECO:0000313" key="10">
    <source>
        <dbReference type="EMBL" id="CCH50328.1"/>
    </source>
</evidence>
<dbReference type="PATRIC" id="fig|879567.3.peg.3349"/>
<dbReference type="STRING" id="1322246.BN4_20266"/>
<dbReference type="GO" id="GO:0006508">
    <property type="term" value="P:proteolysis"/>
    <property type="evidence" value="ECO:0007669"/>
    <property type="project" value="UniProtKB-KW"/>
</dbReference>
<dbReference type="EMBL" id="FO203427">
    <property type="protein sequence ID" value="CCH50328.1"/>
    <property type="molecule type" value="Genomic_DNA"/>
</dbReference>
<dbReference type="InterPro" id="IPR000787">
    <property type="entry name" value="Peptidase_M29"/>
</dbReference>
<dbReference type="HOGENOM" id="CLU_057697_0_0_7"/>
<keyword evidence="6" id="KW-0645">Protease</keyword>
<proteinExistence type="inferred from homology"/>
<organism evidence="10 11">
    <name type="scientific">Pseudodesulfovibrio piezophilus (strain DSM 21447 / JCM 15486 / C1TLV30)</name>
    <name type="common">Desulfovibrio piezophilus</name>
    <dbReference type="NCBI Taxonomy" id="1322246"/>
    <lineage>
        <taxon>Bacteria</taxon>
        <taxon>Pseudomonadati</taxon>
        <taxon>Thermodesulfobacteriota</taxon>
        <taxon>Desulfovibrionia</taxon>
        <taxon>Desulfovibrionales</taxon>
        <taxon>Desulfovibrionaceae</taxon>
    </lineage>
</organism>
<dbReference type="KEGG" id="dpi:BN4_20266"/>
<evidence type="ECO:0000256" key="2">
    <source>
        <dbReference type="ARBA" id="ARBA00001946"/>
    </source>
</evidence>
<evidence type="ECO:0000313" key="11">
    <source>
        <dbReference type="Proteomes" id="UP000011724"/>
    </source>
</evidence>
<dbReference type="AlphaFoldDB" id="M1WYG1"/>
<keyword evidence="11" id="KW-1185">Reference proteome</keyword>
<comment type="cofactor">
    <cofactor evidence="1">
        <name>Co(2+)</name>
        <dbReference type="ChEBI" id="CHEBI:48828"/>
    </cofactor>
</comment>
<comment type="cofactor">
    <cofactor evidence="2">
        <name>Mg(2+)</name>
        <dbReference type="ChEBI" id="CHEBI:18420"/>
    </cofactor>
</comment>
<evidence type="ECO:0000256" key="3">
    <source>
        <dbReference type="ARBA" id="ARBA00001947"/>
    </source>
</evidence>
<protein>
    <submittedName>
        <fullName evidence="10">Peptidase M29 aminopeptidase II</fullName>
    </submittedName>
</protein>
<evidence type="ECO:0000256" key="5">
    <source>
        <dbReference type="ARBA" id="ARBA00022438"/>
    </source>
</evidence>
<comment type="similarity">
    <text evidence="4">Belongs to the peptidase M29 family.</text>
</comment>
<accession>M1WYG1</accession>
<comment type="cofactor">
    <cofactor evidence="3">
        <name>Zn(2+)</name>
        <dbReference type="ChEBI" id="CHEBI:29105"/>
    </cofactor>
</comment>
<dbReference type="SUPFAM" id="SSF144052">
    <property type="entry name" value="Thermophilic metalloprotease-like"/>
    <property type="match status" value="1"/>
</dbReference>
<dbReference type="eggNOG" id="COG2309">
    <property type="taxonomic scope" value="Bacteria"/>
</dbReference>
<dbReference type="GO" id="GO:0046872">
    <property type="term" value="F:metal ion binding"/>
    <property type="evidence" value="ECO:0007669"/>
    <property type="project" value="UniProtKB-KW"/>
</dbReference>
<evidence type="ECO:0000256" key="8">
    <source>
        <dbReference type="ARBA" id="ARBA00022801"/>
    </source>
</evidence>
<evidence type="ECO:0000256" key="6">
    <source>
        <dbReference type="ARBA" id="ARBA00022670"/>
    </source>
</evidence>
<name>M1WYG1_PSEP2</name>
<dbReference type="InterPro" id="IPR052170">
    <property type="entry name" value="M29_Exopeptidase"/>
</dbReference>
<dbReference type="PANTHER" id="PTHR34448">
    <property type="entry name" value="AMINOPEPTIDASE"/>
    <property type="match status" value="1"/>
</dbReference>
<dbReference type="Pfam" id="PF02073">
    <property type="entry name" value="Peptidase_M29"/>
    <property type="match status" value="1"/>
</dbReference>
<dbReference type="GO" id="GO:0004177">
    <property type="term" value="F:aminopeptidase activity"/>
    <property type="evidence" value="ECO:0007669"/>
    <property type="project" value="UniProtKB-KW"/>
</dbReference>
<keyword evidence="9" id="KW-0482">Metalloprotease</keyword>
<dbReference type="Proteomes" id="UP000011724">
    <property type="component" value="Chromosome"/>
</dbReference>
<dbReference type="Gene3D" id="3.40.1830.10">
    <property type="entry name" value="Thermophilic metalloprotease (M29)"/>
    <property type="match status" value="1"/>
</dbReference>
<evidence type="ECO:0000256" key="7">
    <source>
        <dbReference type="ARBA" id="ARBA00022723"/>
    </source>
</evidence>
<evidence type="ECO:0000256" key="1">
    <source>
        <dbReference type="ARBA" id="ARBA00001941"/>
    </source>
</evidence>
<keyword evidence="5 10" id="KW-0031">Aminopeptidase</keyword>
<reference evidence="10 11" key="1">
    <citation type="journal article" date="2013" name="PLoS ONE">
        <title>The first genomic and proteomic characterization of a deep-sea sulfate reducer: insights into the piezophilic lifestyle of Desulfovibrio piezophilus.</title>
        <authorList>
            <person name="Pradel N."/>
            <person name="Ji B."/>
            <person name="Gimenez G."/>
            <person name="Talla E."/>
            <person name="Lenoble P."/>
            <person name="Garel M."/>
            <person name="Tamburini C."/>
            <person name="Fourquet P."/>
            <person name="Lebrun R."/>
            <person name="Bertin P."/>
            <person name="Denis Y."/>
            <person name="Pophillat M."/>
            <person name="Barbe V."/>
            <person name="Ollivier B."/>
            <person name="Dolla A."/>
        </authorList>
    </citation>
    <scope>NUCLEOTIDE SEQUENCE [LARGE SCALE GENOMIC DNA]</scope>
    <source>
        <strain evidence="11">DSM 10523 / SB164P1</strain>
    </source>
</reference>
<dbReference type="GO" id="GO:0008237">
    <property type="term" value="F:metallopeptidase activity"/>
    <property type="evidence" value="ECO:0007669"/>
    <property type="project" value="UniProtKB-KW"/>
</dbReference>
<keyword evidence="8" id="KW-0378">Hydrolase</keyword>
<keyword evidence="7" id="KW-0479">Metal-binding</keyword>